<gene>
    <name evidence="1" type="ORF">GM658_23875</name>
</gene>
<proteinExistence type="predicted"/>
<dbReference type="AlphaFoldDB" id="A0A6L6QQ33"/>
<keyword evidence="2" id="KW-1185">Reference proteome</keyword>
<reference evidence="1 2" key="1">
    <citation type="submission" date="2019-11" db="EMBL/GenBank/DDBJ databases">
        <title>Type strains purchased from KCTC, JCM and DSMZ.</title>
        <authorList>
            <person name="Lu H."/>
        </authorList>
    </citation>
    <scope>NUCLEOTIDE SEQUENCE [LARGE SCALE GENOMIC DNA]</scope>
    <source>
        <strain evidence="1 2">JCM 31587</strain>
    </source>
</reference>
<dbReference type="EMBL" id="WNKX01000025">
    <property type="protein sequence ID" value="MTW13653.1"/>
    <property type="molecule type" value="Genomic_DNA"/>
</dbReference>
<comment type="caution">
    <text evidence="1">The sequence shown here is derived from an EMBL/GenBank/DDBJ whole genome shotgun (WGS) entry which is preliminary data.</text>
</comment>
<dbReference type="OrthoDB" id="1818930at2"/>
<protein>
    <submittedName>
        <fullName evidence="1">Uncharacterized protein</fullName>
    </submittedName>
</protein>
<sequence length="227" mass="24844">MALLKKLLAFRDPRRAVSESLHRQALERARLDPMQNAKAGSRELVRLVTGQLESRGDTRPESLLCALGALAGFACQVSARTNAYAHGMPESDRMAEDLSLLLFGMEFSVWGLVAGAARHHGCTDCVEPSEIWAHVAKTQGGADFGVPRLPPQHAPRNLPADYLRLFWPMVKPVIAQYCNNPAHWPVMCALALQHAMEVGQGRLDAGMAMRVALESALPMARIHADFS</sequence>
<dbReference type="RefSeq" id="WP_155456568.1">
    <property type="nucleotide sequence ID" value="NZ_WNKX01000025.1"/>
</dbReference>
<evidence type="ECO:0000313" key="2">
    <source>
        <dbReference type="Proteomes" id="UP000472320"/>
    </source>
</evidence>
<dbReference type="Proteomes" id="UP000472320">
    <property type="component" value="Unassembled WGS sequence"/>
</dbReference>
<accession>A0A6L6QQ33</accession>
<organism evidence="1 2">
    <name type="scientific">Massilia eburnea</name>
    <dbReference type="NCBI Taxonomy" id="1776165"/>
    <lineage>
        <taxon>Bacteria</taxon>
        <taxon>Pseudomonadati</taxon>
        <taxon>Pseudomonadota</taxon>
        <taxon>Betaproteobacteria</taxon>
        <taxon>Burkholderiales</taxon>
        <taxon>Oxalobacteraceae</taxon>
        <taxon>Telluria group</taxon>
        <taxon>Massilia</taxon>
    </lineage>
</organism>
<name>A0A6L6QQ33_9BURK</name>
<evidence type="ECO:0000313" key="1">
    <source>
        <dbReference type="EMBL" id="MTW13653.1"/>
    </source>
</evidence>